<feature type="non-terminal residue" evidence="2">
    <location>
        <position position="106"/>
    </location>
</feature>
<dbReference type="EMBL" id="BTRK01000006">
    <property type="protein sequence ID" value="GMR59053.1"/>
    <property type="molecule type" value="Genomic_DNA"/>
</dbReference>
<accession>A0AAN5IAQ6</accession>
<organism evidence="2 3">
    <name type="scientific">Pristionchus mayeri</name>
    <dbReference type="NCBI Taxonomy" id="1317129"/>
    <lineage>
        <taxon>Eukaryota</taxon>
        <taxon>Metazoa</taxon>
        <taxon>Ecdysozoa</taxon>
        <taxon>Nematoda</taxon>
        <taxon>Chromadorea</taxon>
        <taxon>Rhabditida</taxon>
        <taxon>Rhabditina</taxon>
        <taxon>Diplogasteromorpha</taxon>
        <taxon>Diplogasteroidea</taxon>
        <taxon>Neodiplogasteridae</taxon>
        <taxon>Pristionchus</taxon>
    </lineage>
</organism>
<dbReference type="Proteomes" id="UP001328107">
    <property type="component" value="Unassembled WGS sequence"/>
</dbReference>
<keyword evidence="3" id="KW-1185">Reference proteome</keyword>
<feature type="signal peptide" evidence="1">
    <location>
        <begin position="1"/>
        <end position="49"/>
    </location>
</feature>
<reference evidence="3" key="1">
    <citation type="submission" date="2022-10" db="EMBL/GenBank/DDBJ databases">
        <title>Genome assembly of Pristionchus species.</title>
        <authorList>
            <person name="Yoshida K."/>
            <person name="Sommer R.J."/>
        </authorList>
    </citation>
    <scope>NUCLEOTIDE SEQUENCE [LARGE SCALE GENOMIC DNA]</scope>
    <source>
        <strain evidence="3">RS5460</strain>
    </source>
</reference>
<keyword evidence="1" id="KW-0732">Signal</keyword>
<evidence type="ECO:0000256" key="1">
    <source>
        <dbReference type="SAM" id="SignalP"/>
    </source>
</evidence>
<dbReference type="AlphaFoldDB" id="A0AAN5IAQ6"/>
<protein>
    <submittedName>
        <fullName evidence="2">Uncharacterized protein</fullName>
    </submittedName>
</protein>
<name>A0AAN5IAQ6_9BILA</name>
<evidence type="ECO:0000313" key="2">
    <source>
        <dbReference type="EMBL" id="GMR59053.1"/>
    </source>
</evidence>
<feature type="chain" id="PRO_5042822753" evidence="1">
    <location>
        <begin position="50"/>
        <end position="106"/>
    </location>
</feature>
<feature type="non-terminal residue" evidence="2">
    <location>
        <position position="1"/>
    </location>
</feature>
<gene>
    <name evidence="2" type="ORF">PMAYCL1PPCAC_29248</name>
</gene>
<comment type="caution">
    <text evidence="2">The sequence shown here is derived from an EMBL/GenBank/DDBJ whole genome shotgun (WGS) entry which is preliminary data.</text>
</comment>
<sequence length="106" mass="12214">VSVWFIGYIREGDGQRPQQSLPSLSSMHSTSLILLSSIAFLALVSQAQSCCGNSGYTYYYYPSNGYNYNNGYNNNGYTYYYYPSNGYNYNNGYNNNGYTYYYYPYS</sequence>
<evidence type="ECO:0000313" key="3">
    <source>
        <dbReference type="Proteomes" id="UP001328107"/>
    </source>
</evidence>
<proteinExistence type="predicted"/>